<organism evidence="1">
    <name type="scientific">Chromera velia CCMP2878</name>
    <dbReference type="NCBI Taxonomy" id="1169474"/>
    <lineage>
        <taxon>Eukaryota</taxon>
        <taxon>Sar</taxon>
        <taxon>Alveolata</taxon>
        <taxon>Colpodellida</taxon>
        <taxon>Chromeraceae</taxon>
        <taxon>Chromera</taxon>
    </lineage>
</organism>
<accession>A0A0G4FMX4</accession>
<name>A0A0G4FMX4_9ALVE</name>
<evidence type="ECO:0000313" key="1">
    <source>
        <dbReference type="EMBL" id="CEM15599.1"/>
    </source>
</evidence>
<protein>
    <submittedName>
        <fullName evidence="1">Uncharacterized protein</fullName>
    </submittedName>
</protein>
<proteinExistence type="predicted"/>
<dbReference type="PhylomeDB" id="A0A0G4FMX4"/>
<reference evidence="1" key="1">
    <citation type="submission" date="2014-11" db="EMBL/GenBank/DDBJ databases">
        <authorList>
            <person name="Otto D Thomas"/>
            <person name="Naeem Raeece"/>
        </authorList>
    </citation>
    <scope>NUCLEOTIDE SEQUENCE</scope>
</reference>
<dbReference type="AlphaFoldDB" id="A0A0G4FMX4"/>
<gene>
    <name evidence="1" type="ORF">Cvel_17865</name>
</gene>
<dbReference type="EMBL" id="CDMZ01000495">
    <property type="protein sequence ID" value="CEM15599.1"/>
    <property type="molecule type" value="Genomic_DNA"/>
</dbReference>
<sequence>MHSRCDAADSLMDWIDYYGVVRKKIFIERALELIGGKFIETCRFLVRTFPPPIHRGQPLLKRTGEVQHFTGGDDQDLGVEVQAEVPQQGAGPPGDSQRKYTSLLIEANGRHLVMMQTGKVYHKSIFAVWLQPVGDGSGKWRPEGIAPNPIRKQQVLCYFDFVDDPLPTGIESQVFPGPPPIGVGPSA</sequence>
<dbReference type="VEuPathDB" id="CryptoDB:Cvel_17865"/>